<comment type="caution">
    <text evidence="1">The sequence shown here is derived from an EMBL/GenBank/DDBJ whole genome shotgun (WGS) entry which is preliminary data.</text>
</comment>
<dbReference type="RefSeq" id="WP_040561973.1">
    <property type="nucleotide sequence ID" value="NZ_JAJCJI010000035.1"/>
</dbReference>
<dbReference type="AlphaFoldDB" id="A0A2N6QTD3"/>
<reference evidence="1 2" key="1">
    <citation type="submission" date="2017-09" db="EMBL/GenBank/DDBJ databases">
        <title>Bacterial strain isolated from the female urinary microbiota.</title>
        <authorList>
            <person name="Thomas-White K."/>
            <person name="Kumar N."/>
            <person name="Forster S."/>
            <person name="Putonti C."/>
            <person name="Lawley T."/>
            <person name="Wolfe A.J."/>
        </authorList>
    </citation>
    <scope>NUCLEOTIDE SEQUENCE [LARGE SCALE GENOMIC DNA]</scope>
    <source>
        <strain evidence="1 2">UMB0536</strain>
    </source>
</reference>
<sequence>MLERDYIMRLIREFLAALARLLEKKEVTDRHEELKKLYDQYIGPYTFYHLAPVEKVIETLGQEDEEKRFYKMEMLAELYLAEADMVSKPEGDLLLKKSFALFDFLDHYSKIYSIDRLKKMDAIQQRLSNNNKNETKTT</sequence>
<evidence type="ECO:0000313" key="1">
    <source>
        <dbReference type="EMBL" id="PMC25310.1"/>
    </source>
</evidence>
<dbReference type="OrthoDB" id="1121032at2"/>
<protein>
    <submittedName>
        <fullName evidence="1">Uncharacterized protein</fullName>
    </submittedName>
</protein>
<dbReference type="Proteomes" id="UP000235564">
    <property type="component" value="Unassembled WGS sequence"/>
</dbReference>
<gene>
    <name evidence="1" type="ORF">CJ231_00400</name>
</gene>
<dbReference type="EMBL" id="PNGJ01000001">
    <property type="protein sequence ID" value="PMC25310.1"/>
    <property type="molecule type" value="Genomic_DNA"/>
</dbReference>
<organism evidence="1 2">
    <name type="scientific">Hoylesella buccalis</name>
    <dbReference type="NCBI Taxonomy" id="28127"/>
    <lineage>
        <taxon>Bacteria</taxon>
        <taxon>Pseudomonadati</taxon>
        <taxon>Bacteroidota</taxon>
        <taxon>Bacteroidia</taxon>
        <taxon>Bacteroidales</taxon>
        <taxon>Prevotellaceae</taxon>
        <taxon>Hoylesella</taxon>
    </lineage>
</organism>
<proteinExistence type="predicted"/>
<evidence type="ECO:0000313" key="2">
    <source>
        <dbReference type="Proteomes" id="UP000235564"/>
    </source>
</evidence>
<accession>A0A2N6QTD3</accession>
<name>A0A2N6QTD3_9BACT</name>